<proteinExistence type="inferred from homology"/>
<dbReference type="InterPro" id="IPR000719">
    <property type="entry name" value="Prot_kinase_dom"/>
</dbReference>
<dbReference type="PRINTS" id="PR00370">
    <property type="entry name" value="FMOXYGENASE"/>
</dbReference>
<dbReference type="Pfam" id="PF00743">
    <property type="entry name" value="FMO-like"/>
    <property type="match status" value="2"/>
</dbReference>
<evidence type="ECO:0000256" key="3">
    <source>
        <dbReference type="ARBA" id="ARBA00022827"/>
    </source>
</evidence>
<dbReference type="Proteomes" id="UP001642484">
    <property type="component" value="Unassembled WGS sequence"/>
</dbReference>
<feature type="domain" description="Protein kinase" evidence="6">
    <location>
        <begin position="8"/>
        <end position="280"/>
    </location>
</feature>
<dbReference type="SMART" id="SM00220">
    <property type="entry name" value="S_TKc"/>
    <property type="match status" value="1"/>
</dbReference>
<keyword evidence="4" id="KW-0521">NADP</keyword>
<keyword evidence="3" id="KW-0274">FAD</keyword>
<gene>
    <name evidence="7" type="ORF">CCMP2556_LOCUS15698</name>
</gene>
<dbReference type="EMBL" id="CAXAMN010008291">
    <property type="protein sequence ID" value="CAK9024619.1"/>
    <property type="molecule type" value="Genomic_DNA"/>
</dbReference>
<reference evidence="7 8" key="1">
    <citation type="submission" date="2024-02" db="EMBL/GenBank/DDBJ databases">
        <authorList>
            <person name="Chen Y."/>
            <person name="Shah S."/>
            <person name="Dougan E. K."/>
            <person name="Thang M."/>
            <person name="Chan C."/>
        </authorList>
    </citation>
    <scope>NUCLEOTIDE SEQUENCE [LARGE SCALE GENOMIC DNA]</scope>
</reference>
<dbReference type="InterPro" id="IPR011009">
    <property type="entry name" value="Kinase-like_dom_sf"/>
</dbReference>
<evidence type="ECO:0000256" key="4">
    <source>
        <dbReference type="ARBA" id="ARBA00022857"/>
    </source>
</evidence>
<dbReference type="PROSITE" id="PS00108">
    <property type="entry name" value="PROTEIN_KINASE_ST"/>
    <property type="match status" value="1"/>
</dbReference>
<evidence type="ECO:0000256" key="5">
    <source>
        <dbReference type="ARBA" id="ARBA00023002"/>
    </source>
</evidence>
<dbReference type="Gene3D" id="3.50.50.60">
    <property type="entry name" value="FAD/NAD(P)-binding domain"/>
    <property type="match status" value="2"/>
</dbReference>
<dbReference type="SUPFAM" id="SSF56112">
    <property type="entry name" value="Protein kinase-like (PK-like)"/>
    <property type="match status" value="1"/>
</dbReference>
<dbReference type="InterPro" id="IPR008271">
    <property type="entry name" value="Ser/Thr_kinase_AS"/>
</dbReference>
<dbReference type="InterPro" id="IPR050346">
    <property type="entry name" value="FMO-like"/>
</dbReference>
<organism evidence="7 8">
    <name type="scientific">Durusdinium trenchii</name>
    <dbReference type="NCBI Taxonomy" id="1381693"/>
    <lineage>
        <taxon>Eukaryota</taxon>
        <taxon>Sar</taxon>
        <taxon>Alveolata</taxon>
        <taxon>Dinophyceae</taxon>
        <taxon>Suessiales</taxon>
        <taxon>Symbiodiniaceae</taxon>
        <taxon>Durusdinium</taxon>
    </lineage>
</organism>
<dbReference type="InterPro" id="IPR000960">
    <property type="entry name" value="Flavin_mOase"/>
</dbReference>
<evidence type="ECO:0000313" key="7">
    <source>
        <dbReference type="EMBL" id="CAK9024619.1"/>
    </source>
</evidence>
<dbReference type="SUPFAM" id="SSF51905">
    <property type="entry name" value="FAD/NAD(P)-binding domain"/>
    <property type="match status" value="2"/>
</dbReference>
<dbReference type="InterPro" id="IPR020946">
    <property type="entry name" value="Flavin_mOase-like"/>
</dbReference>
<comment type="caution">
    <text evidence="7">The sequence shown here is derived from an EMBL/GenBank/DDBJ whole genome shotgun (WGS) entry which is preliminary data.</text>
</comment>
<keyword evidence="2" id="KW-0285">Flavoprotein</keyword>
<keyword evidence="5" id="KW-0560">Oxidoreductase</keyword>
<comment type="similarity">
    <text evidence="1">Belongs to the FMO family.</text>
</comment>
<evidence type="ECO:0000256" key="2">
    <source>
        <dbReference type="ARBA" id="ARBA00022630"/>
    </source>
</evidence>
<protein>
    <recommendedName>
        <fullName evidence="6">Protein kinase domain-containing protein</fullName>
    </recommendedName>
</protein>
<dbReference type="Gene3D" id="1.10.510.10">
    <property type="entry name" value="Transferase(Phosphotransferase) domain 1"/>
    <property type="match status" value="1"/>
</dbReference>
<evidence type="ECO:0000313" key="8">
    <source>
        <dbReference type="Proteomes" id="UP001642484"/>
    </source>
</evidence>
<sequence length="845" mass="95377">MKSYLTDRGLRIDVGDLVLKRVLCSTIKSTVSVAGWHGQIVALKQLKMDPLTDDPEENDAKLTDLINDILILSAVSHPCVVKMLGASFDTTEPMLLTEFLENQDVETFMRKRRVASVDGLWKPRFPLAMRWALSTATALAYLHGLAHPIIHRDLKPLNMFLTKHLEVKIGDFGLAKMMPRCGGCHEGVEMSGGVGTWRYMAPEMARHEAYDEKVDIYAFSMILYFIFSGRQPFYSYGKDLDVVLQAYQKGTSAQEFHIMRIQYDPVAKPLETLVGRTETLNASVISLLLPQAGAFCFREDAGIGELECFEKDAALGGLFNYGLNKTGVYDNCVLTISNYLMAFSDMPPTGHRYHWHHSEYRRYLEDYAKKFGLERHISFNMTVASVEGGPGRWHVVTQDAAGHLLDRGIYDAVAVCSGAHQAINKPTLPGLESFKGEVIHSNYYKNSAPFEGKECVVVGLGESGADIVREISEVASSTVLALRSYPYLIPRLARPFHSNPLGCSSDAFTSHLRHDYLLVPMRHYRRLKDFLNRLMCTLAALLFFFFPFLGTGDHPYKEDAFHQDASANYLDKETRYSWEVASLIYHWCNRSGQQELGQKFACKNVMFMENVARGRIRTNPSGIDRLEGNSVIFRDGATVTCDCLVLCTGYRDVFPFLKGEIGDTGLPLQVPDNNVRRLFKHVFHPQIGRSMAFIGFVRPSTGGIPACAEMAARYFALLLSSQRQLPKDLARRTSEDHDLDQRYFCLSPDVKTLVGYKDWMDSMAELVGCEVQLWRYVFQPKLFVRLCIGSLLPCQYRLRGPGRLLEAKEAVLRLPVAATPAQSLSEAKQTWLRHLRLKRLWPGDE</sequence>
<dbReference type="PANTHER" id="PTHR23023">
    <property type="entry name" value="DIMETHYLANILINE MONOOXYGENASE"/>
    <property type="match status" value="1"/>
</dbReference>
<dbReference type="InterPro" id="IPR036188">
    <property type="entry name" value="FAD/NAD-bd_sf"/>
</dbReference>
<name>A0ABP0KDJ3_9DINO</name>
<dbReference type="PROSITE" id="PS50011">
    <property type="entry name" value="PROTEIN_KINASE_DOM"/>
    <property type="match status" value="1"/>
</dbReference>
<accession>A0ABP0KDJ3</accession>
<evidence type="ECO:0000256" key="1">
    <source>
        <dbReference type="ARBA" id="ARBA00009183"/>
    </source>
</evidence>
<evidence type="ECO:0000259" key="6">
    <source>
        <dbReference type="PROSITE" id="PS50011"/>
    </source>
</evidence>
<dbReference type="Pfam" id="PF00069">
    <property type="entry name" value="Pkinase"/>
    <property type="match status" value="1"/>
</dbReference>
<keyword evidence="8" id="KW-1185">Reference proteome</keyword>